<evidence type="ECO:0000313" key="5">
    <source>
        <dbReference type="Proteomes" id="UP000033072"/>
    </source>
</evidence>
<dbReference type="Gene3D" id="1.10.3210.10">
    <property type="entry name" value="Hypothetical protein af1432"/>
    <property type="match status" value="1"/>
</dbReference>
<feature type="domain" description="CHAD" evidence="3">
    <location>
        <begin position="600"/>
        <end position="903"/>
    </location>
</feature>
<dbReference type="OrthoDB" id="125273at2157"/>
<dbReference type="Pfam" id="PF01928">
    <property type="entry name" value="CYTH"/>
    <property type="match status" value="1"/>
</dbReference>
<protein>
    <recommendedName>
        <fullName evidence="6">Adenylate cyclase</fullName>
    </recommendedName>
</protein>
<dbReference type="InterPro" id="IPR007899">
    <property type="entry name" value="CHAD_dom"/>
</dbReference>
<dbReference type="AlphaFoldDB" id="A0A0E3S5J9"/>
<dbReference type="KEGG" id="mls:MSLAZ_3148"/>
<dbReference type="HOGENOM" id="CLU_331947_0_0_2"/>
<evidence type="ECO:0000259" key="3">
    <source>
        <dbReference type="PROSITE" id="PS51708"/>
    </source>
</evidence>
<dbReference type="STRING" id="1434111.MSLAZ_3148"/>
<feature type="compositionally biased region" description="Acidic residues" evidence="1">
    <location>
        <begin position="532"/>
        <end position="541"/>
    </location>
</feature>
<keyword evidence="5" id="KW-1185">Reference proteome</keyword>
<evidence type="ECO:0008006" key="6">
    <source>
        <dbReference type="Google" id="ProtNLM"/>
    </source>
</evidence>
<dbReference type="PIRSF" id="PIRSF036568">
    <property type="entry name" value="CYTH_CHAD_HD"/>
    <property type="match status" value="1"/>
</dbReference>
<dbReference type="EMBL" id="CP009515">
    <property type="protein sequence ID" value="AKB76409.1"/>
    <property type="molecule type" value="Genomic_DNA"/>
</dbReference>
<dbReference type="Gene3D" id="1.40.20.10">
    <property type="entry name" value="CHAD domain"/>
    <property type="match status" value="1"/>
</dbReference>
<dbReference type="Pfam" id="PF05235">
    <property type="entry name" value="CHAD"/>
    <property type="match status" value="1"/>
</dbReference>
<feature type="domain" description="CYTH" evidence="2">
    <location>
        <begin position="1"/>
        <end position="206"/>
    </location>
</feature>
<dbReference type="InterPro" id="IPR038186">
    <property type="entry name" value="CHAD_dom_sf"/>
</dbReference>
<dbReference type="PROSITE" id="PS51708">
    <property type="entry name" value="CHAD"/>
    <property type="match status" value="1"/>
</dbReference>
<dbReference type="PROSITE" id="PS51707">
    <property type="entry name" value="CYTH"/>
    <property type="match status" value="1"/>
</dbReference>
<dbReference type="SUPFAM" id="SSF109604">
    <property type="entry name" value="HD-domain/PDEase-like"/>
    <property type="match status" value="1"/>
</dbReference>
<evidence type="ECO:0000313" key="4">
    <source>
        <dbReference type="EMBL" id="AKB76409.1"/>
    </source>
</evidence>
<dbReference type="InterPro" id="IPR023577">
    <property type="entry name" value="CYTH_domain"/>
</dbReference>
<name>A0A0E3S5J9_9EURY</name>
<feature type="region of interest" description="Disordered" evidence="1">
    <location>
        <begin position="502"/>
        <end position="595"/>
    </location>
</feature>
<evidence type="ECO:0000259" key="2">
    <source>
        <dbReference type="PROSITE" id="PS51707"/>
    </source>
</evidence>
<dbReference type="Proteomes" id="UP000033072">
    <property type="component" value="Chromosome"/>
</dbReference>
<dbReference type="Gene3D" id="2.40.320.10">
    <property type="entry name" value="Hypothetical Protein Pfu-838710-001"/>
    <property type="match status" value="1"/>
</dbReference>
<feature type="compositionally biased region" description="Basic and acidic residues" evidence="1">
    <location>
        <begin position="503"/>
        <end position="531"/>
    </location>
</feature>
<feature type="compositionally biased region" description="Basic and acidic residues" evidence="1">
    <location>
        <begin position="542"/>
        <end position="584"/>
    </location>
</feature>
<dbReference type="InterPro" id="IPR033469">
    <property type="entry name" value="CYTH-like_dom_sf"/>
</dbReference>
<dbReference type="InterPro" id="IPR012069">
    <property type="entry name" value="UPF_CYTH/CHAD/HD-like"/>
</dbReference>
<dbReference type="PANTHER" id="PTHR30005">
    <property type="entry name" value="EXOPOLYPHOSPHATASE"/>
    <property type="match status" value="1"/>
</dbReference>
<dbReference type="PANTHER" id="PTHR30005:SF0">
    <property type="entry name" value="RETROGRADE REGULATION PROTEIN 2"/>
    <property type="match status" value="1"/>
</dbReference>
<dbReference type="GeneID" id="24808032"/>
<accession>A0A0E3S5J9</accession>
<gene>
    <name evidence="4" type="ORF">MSLAZ_3148</name>
</gene>
<reference evidence="4 5" key="1">
    <citation type="submission" date="2014-07" db="EMBL/GenBank/DDBJ databases">
        <title>Methanogenic archaea and the global carbon cycle.</title>
        <authorList>
            <person name="Henriksen J.R."/>
            <person name="Luke J."/>
            <person name="Reinhart S."/>
            <person name="Benedict M.N."/>
            <person name="Youngblut N.D."/>
            <person name="Metcalf M.E."/>
            <person name="Whitaker R.J."/>
            <person name="Metcalf W.W."/>
        </authorList>
    </citation>
    <scope>NUCLEOTIDE SEQUENCE [LARGE SCALE GENOMIC DNA]</scope>
    <source>
        <strain evidence="4 5">Z-7289</strain>
    </source>
</reference>
<dbReference type="SMART" id="SM00880">
    <property type="entry name" value="CHAD"/>
    <property type="match status" value="1"/>
</dbReference>
<dbReference type="GO" id="GO:0006357">
    <property type="term" value="P:regulation of transcription by RNA polymerase II"/>
    <property type="evidence" value="ECO:0007669"/>
    <property type="project" value="TreeGrafter"/>
</dbReference>
<dbReference type="SMART" id="SM01118">
    <property type="entry name" value="CYTH"/>
    <property type="match status" value="1"/>
</dbReference>
<sequence length="921" mass="105310">MEIESKFLVPEETDFKALENLSRLASYTISEARIQIIEDTFLDTENKDIMAAGYYLRVRKATGEKGKWVTIKSLGGFEGGTHRREEYVSFLPERLSVLECPSLRIRNMIFEFTSGLDLSPLITLKQKRIIRKLNLKEKPVAELYLDRVNLKSGSKKKLYNEFEVELKSGGTVKDLETIRDFLLSHYSLVESPFSKFERACIFRENIPEKTFLDLKERAVCEQLANHKNIYGKQAKILLLIDRGSNPAELSLLLKVPEPEIEALLSKFEKERLSVFPFTGTKRKPPGKSLAFHFQSGRGEPHKGWTEMGIEEWTPEALMELYGINREIAENIRVGTLALFDGLSVYHGLGKEEKELLGIASLLQDIGRTVSGEEEAIMSREIFLTHPVKGLKLNELQMLALIMELQDPEISEKKLSAVLEKENTGLSPAFQNKALILTAFLRIATLSETGNQRFLPCRFRQLDGAVEIELLGPDAEKTAKKAEKRSELWEYLFSTELRFTQARKPIESEDSQRASEKTQRKEAAEAKKGKEAEEAEKAEETEEAKKGEETEEAKKGEETEKGEETKEKGREKIREKVEDKAEKRIEKKKRKETQKFTVSPEDSMAFVAHRIFAYQLSQMLAHEKGTRKGEDIEELHDMRVAVRRMRAAAIVFDEYLESEKLEPHLKGLKRTLGALGGVRDLDVFREKAETYLKTLPAGHEHDLDPLFITLAKEREKARENMLDYLDSEKHNRFKKDFSEFLDFPETWALPTTTEKHDALPHRVKDVLPSILYARLADISAYSEWVEGPYVSVERLHRLRIAAKGLRYTLEFFESVLGKEVEFLIKDFKVLQDHLGDLHDAAVATEMLGSYLKTGTWGPSESEKASSKTQISENPGGVEAYLAYREEELLTLLNTFPAAWEKVRTEGLRNRIESAIRSLYKSL</sequence>
<dbReference type="RefSeq" id="WP_048128637.1">
    <property type="nucleotide sequence ID" value="NZ_CP009515.1"/>
</dbReference>
<proteinExistence type="predicted"/>
<dbReference type="SUPFAM" id="SSF55154">
    <property type="entry name" value="CYTH-like phosphatases"/>
    <property type="match status" value="1"/>
</dbReference>
<dbReference type="PATRIC" id="fig|1434111.4.peg.4150"/>
<organism evidence="4 5">
    <name type="scientific">Methanosarcina lacustris Z-7289</name>
    <dbReference type="NCBI Taxonomy" id="1434111"/>
    <lineage>
        <taxon>Archaea</taxon>
        <taxon>Methanobacteriati</taxon>
        <taxon>Methanobacteriota</taxon>
        <taxon>Stenosarchaea group</taxon>
        <taxon>Methanomicrobia</taxon>
        <taxon>Methanosarcinales</taxon>
        <taxon>Methanosarcinaceae</taxon>
        <taxon>Methanosarcina</taxon>
    </lineage>
</organism>
<dbReference type="InterPro" id="IPR050273">
    <property type="entry name" value="GppA/Ppx_hydrolase"/>
</dbReference>
<evidence type="ECO:0000256" key="1">
    <source>
        <dbReference type="SAM" id="MobiDB-lite"/>
    </source>
</evidence>